<evidence type="ECO:0000256" key="1">
    <source>
        <dbReference type="SAM" id="Phobius"/>
    </source>
</evidence>
<dbReference type="RefSeq" id="WP_260792768.1">
    <property type="nucleotide sequence ID" value="NZ_CP093313.1"/>
</dbReference>
<keyword evidence="1" id="KW-0812">Transmembrane</keyword>
<dbReference type="Proteomes" id="UP001059380">
    <property type="component" value="Chromosome"/>
</dbReference>
<reference evidence="2" key="1">
    <citation type="submission" date="2021-04" db="EMBL/GenBank/DDBJ databases">
        <title>Phylogenetic analysis of Acidobacteriaceae.</title>
        <authorList>
            <person name="Qiu L."/>
            <person name="Zhang Q."/>
        </authorList>
    </citation>
    <scope>NUCLEOTIDE SEQUENCE</scope>
    <source>
        <strain evidence="2">DSM 25168</strain>
    </source>
</reference>
<feature type="transmembrane region" description="Helical" evidence="1">
    <location>
        <begin position="153"/>
        <end position="173"/>
    </location>
</feature>
<dbReference type="KEGG" id="orp:MOP44_23055"/>
<feature type="transmembrane region" description="Helical" evidence="1">
    <location>
        <begin position="7"/>
        <end position="29"/>
    </location>
</feature>
<keyword evidence="1" id="KW-0472">Membrane</keyword>
<name>A0A9J7BLS7_9BACT</name>
<feature type="transmembrane region" description="Helical" evidence="1">
    <location>
        <begin position="185"/>
        <end position="208"/>
    </location>
</feature>
<evidence type="ECO:0000313" key="3">
    <source>
        <dbReference type="Proteomes" id="UP001059380"/>
    </source>
</evidence>
<dbReference type="EMBL" id="CP093313">
    <property type="protein sequence ID" value="UWZ83433.1"/>
    <property type="molecule type" value="Genomic_DNA"/>
</dbReference>
<feature type="transmembrane region" description="Helical" evidence="1">
    <location>
        <begin position="49"/>
        <end position="70"/>
    </location>
</feature>
<organism evidence="2 3">
    <name type="scientific">Occallatibacter riparius</name>
    <dbReference type="NCBI Taxonomy" id="1002689"/>
    <lineage>
        <taxon>Bacteria</taxon>
        <taxon>Pseudomonadati</taxon>
        <taxon>Acidobacteriota</taxon>
        <taxon>Terriglobia</taxon>
        <taxon>Terriglobales</taxon>
        <taxon>Acidobacteriaceae</taxon>
        <taxon>Occallatibacter</taxon>
    </lineage>
</organism>
<dbReference type="AlphaFoldDB" id="A0A9J7BLS7"/>
<proteinExistence type="predicted"/>
<protein>
    <submittedName>
        <fullName evidence="2">Uncharacterized protein</fullName>
    </submittedName>
</protein>
<evidence type="ECO:0000313" key="2">
    <source>
        <dbReference type="EMBL" id="UWZ83433.1"/>
    </source>
</evidence>
<gene>
    <name evidence="2" type="ORF">MOP44_23055</name>
</gene>
<sequence>MRRWGVVISVVYALIVVGMLLPLAVLLGGENGLLEARYYSDVAGAYGAWVTWVPVGMLVLGQVSLLFLSVDTTQKRLRPRASAWWSAAISGMLFMIVCVGALSSIAVAIWSDHFFDMVENVWLWIALALWAAWGLVFYIYLRDKVQALTGVVGWLLRGSVLELLIAVPCHVIVRRRNDCSAPVATSFGITTGIAIMLLSFGPSVLLLYKKRMDTLRAGQQRHTTV</sequence>
<feature type="transmembrane region" description="Helical" evidence="1">
    <location>
        <begin position="121"/>
        <end position="141"/>
    </location>
</feature>
<accession>A0A9J7BLS7</accession>
<keyword evidence="1" id="KW-1133">Transmembrane helix</keyword>
<keyword evidence="3" id="KW-1185">Reference proteome</keyword>
<feature type="transmembrane region" description="Helical" evidence="1">
    <location>
        <begin position="82"/>
        <end position="109"/>
    </location>
</feature>